<sequence>MVVAAALHGDILAGILRRLPARSLAASRRVCKAWHAVVDEQQLLLRLRHLLPHSVCGFFVNYVDHYRPHFFARPAAAAGPKIDGEFDFLEPKPYGECMVVDHCNGLVLYQVDSLFIGELHACNPITKRSVKLPLPRVLRGREHRPILVFDPAVSRHYQVFLAPLHQETVQLSDESMEWPPSEWTWHVFSSRTGRWRERVFVREGEAAGTVADLLMDSLGMSLSNAKYRVIESPIDRTECYNGVKSFLGRSQKGVYFATICQCQLRVWILNESLDQTEWILKRDRVLGPDDWWGFVQDYEEIKHAGPWILDDYEKRKARDDVEWSSDDDDVIQAGDWNENTNDDDMYPDTFHVLGFHPYKEVIFLTTLSVAVAYHLNSTK</sequence>
<organism evidence="2 3">
    <name type="scientific">Eragrostis curvula</name>
    <name type="common">weeping love grass</name>
    <dbReference type="NCBI Taxonomy" id="38414"/>
    <lineage>
        <taxon>Eukaryota</taxon>
        <taxon>Viridiplantae</taxon>
        <taxon>Streptophyta</taxon>
        <taxon>Embryophyta</taxon>
        <taxon>Tracheophyta</taxon>
        <taxon>Spermatophyta</taxon>
        <taxon>Magnoliopsida</taxon>
        <taxon>Liliopsida</taxon>
        <taxon>Poales</taxon>
        <taxon>Poaceae</taxon>
        <taxon>PACMAD clade</taxon>
        <taxon>Chloridoideae</taxon>
        <taxon>Eragrostideae</taxon>
        <taxon>Eragrostidinae</taxon>
        <taxon>Eragrostis</taxon>
    </lineage>
</organism>
<dbReference type="SUPFAM" id="SSF81383">
    <property type="entry name" value="F-box domain"/>
    <property type="match status" value="1"/>
</dbReference>
<dbReference type="PANTHER" id="PTHR34591">
    <property type="entry name" value="OS03G0653100 PROTEIN-RELATED"/>
    <property type="match status" value="1"/>
</dbReference>
<evidence type="ECO:0000313" key="3">
    <source>
        <dbReference type="Proteomes" id="UP000324897"/>
    </source>
</evidence>
<comment type="caution">
    <text evidence="2">The sequence shown here is derived from an EMBL/GenBank/DDBJ whole genome shotgun (WGS) entry which is preliminary data.</text>
</comment>
<name>A0A5J9UJN0_9POAL</name>
<feature type="non-terminal residue" evidence="2">
    <location>
        <position position="379"/>
    </location>
</feature>
<feature type="domain" description="F-box" evidence="1">
    <location>
        <begin position="7"/>
        <end position="47"/>
    </location>
</feature>
<dbReference type="InterPro" id="IPR001810">
    <property type="entry name" value="F-box_dom"/>
</dbReference>
<dbReference type="InterPro" id="IPR036047">
    <property type="entry name" value="F-box-like_dom_sf"/>
</dbReference>
<accession>A0A5J9UJN0</accession>
<keyword evidence="3" id="KW-1185">Reference proteome</keyword>
<reference evidence="2 3" key="1">
    <citation type="journal article" date="2019" name="Sci. Rep.">
        <title>A high-quality genome of Eragrostis curvula grass provides insights into Poaceae evolution and supports new strategies to enhance forage quality.</title>
        <authorList>
            <person name="Carballo J."/>
            <person name="Santos B.A.C.M."/>
            <person name="Zappacosta D."/>
            <person name="Garbus I."/>
            <person name="Selva J.P."/>
            <person name="Gallo C.A."/>
            <person name="Diaz A."/>
            <person name="Albertini E."/>
            <person name="Caccamo M."/>
            <person name="Echenique V."/>
        </authorList>
    </citation>
    <scope>NUCLEOTIDE SEQUENCE [LARGE SCALE GENOMIC DNA]</scope>
    <source>
        <strain evidence="3">cv. Victoria</strain>
        <tissue evidence="2">Leaf</tissue>
    </source>
</reference>
<dbReference type="Gene3D" id="1.20.1280.50">
    <property type="match status" value="1"/>
</dbReference>
<dbReference type="OrthoDB" id="608163at2759"/>
<gene>
    <name evidence="2" type="ORF">EJB05_26053</name>
</gene>
<dbReference type="Pfam" id="PF12937">
    <property type="entry name" value="F-box-like"/>
    <property type="match status" value="1"/>
</dbReference>
<dbReference type="AlphaFoldDB" id="A0A5J9UJN0"/>
<proteinExistence type="predicted"/>
<evidence type="ECO:0000313" key="2">
    <source>
        <dbReference type="EMBL" id="TVU23674.1"/>
    </source>
</evidence>
<dbReference type="SMART" id="SM00256">
    <property type="entry name" value="FBOX"/>
    <property type="match status" value="1"/>
</dbReference>
<dbReference type="Gramene" id="TVU23674">
    <property type="protein sequence ID" value="TVU23674"/>
    <property type="gene ID" value="EJB05_26053"/>
</dbReference>
<evidence type="ECO:0000259" key="1">
    <source>
        <dbReference type="SMART" id="SM00256"/>
    </source>
</evidence>
<dbReference type="PANTHER" id="PTHR34591:SF43">
    <property type="entry name" value="F-BOX DOMAIN-CONTAINING PROTEIN"/>
    <property type="match status" value="1"/>
</dbReference>
<protein>
    <recommendedName>
        <fullName evidence="1">F-box domain-containing protein</fullName>
    </recommendedName>
</protein>
<feature type="non-terminal residue" evidence="2">
    <location>
        <position position="1"/>
    </location>
</feature>
<dbReference type="Proteomes" id="UP000324897">
    <property type="component" value="Chromosome 2"/>
</dbReference>
<dbReference type="EMBL" id="RWGY01000013">
    <property type="protein sequence ID" value="TVU23674.1"/>
    <property type="molecule type" value="Genomic_DNA"/>
</dbReference>